<gene>
    <name evidence="3" type="ORF">E2562_032878</name>
</gene>
<dbReference type="OrthoDB" id="585457at2759"/>
<evidence type="ECO:0000259" key="1">
    <source>
        <dbReference type="Pfam" id="PF03478"/>
    </source>
</evidence>
<accession>A0A6G1F0K3</accession>
<dbReference type="Proteomes" id="UP000479710">
    <property type="component" value="Unassembled WGS sequence"/>
</dbReference>
<dbReference type="SUPFAM" id="SSF81383">
    <property type="entry name" value="F-box domain"/>
    <property type="match status" value="1"/>
</dbReference>
<dbReference type="CDD" id="cd09917">
    <property type="entry name" value="F-box_SF"/>
    <property type="match status" value="2"/>
</dbReference>
<feature type="domain" description="F-box" evidence="2">
    <location>
        <begin position="28"/>
        <end position="65"/>
    </location>
</feature>
<evidence type="ECO:0000313" key="3">
    <source>
        <dbReference type="EMBL" id="KAF0930448.1"/>
    </source>
</evidence>
<reference evidence="3 4" key="1">
    <citation type="submission" date="2019-11" db="EMBL/GenBank/DDBJ databases">
        <title>Whole genome sequence of Oryza granulata.</title>
        <authorList>
            <person name="Li W."/>
        </authorList>
    </citation>
    <scope>NUCLEOTIDE SEQUENCE [LARGE SCALE GENOMIC DNA]</scope>
    <source>
        <strain evidence="4">cv. Menghai</strain>
        <tissue evidence="3">Leaf</tissue>
    </source>
</reference>
<dbReference type="PANTHER" id="PTHR36901:SF5">
    <property type="entry name" value="OS10G0520200 PROTEIN"/>
    <property type="match status" value="1"/>
</dbReference>
<keyword evidence="4" id="KW-1185">Reference proteome</keyword>
<proteinExistence type="predicted"/>
<protein>
    <recommendedName>
        <fullName evidence="5">F-box domain-containing protein</fullName>
    </recommendedName>
</protein>
<sequence length="497" mass="55050">MGSRNSVLSGDDTTTVDHSVAAASSVWMLLPRDLLQYISARLVSEADRVHVGQVCRHWRSAVSDDRGVMGRPWILARPWWFRRSHGFLRLSHNHQSVGTFGVGGAAIPSSRHDVLGASIGWLTVRNRDRGIVVLMDPNSPAAGEIALPGDLPAGYRIKSVFLSGDPFAAPGWEAFAIAASADGRDDALASCRRGDTSWTLIDYDHHPFRRYRTLAFHKGRVFTVDDRQRRLVCVNGGGAITPMKLPEIWNAYDNGHLFSTSMPWLVECAGELLLVELHKLLLNIAMVRCYGAFRCLSRWQGSDGHLGLSLRVRKVVFTEDDDAPAMISVPVMDIAGHALFVGELGHAFAVKASGLTGVRSNFVYYVGDMAKRMVAFDLRTFHVLLHEIFLHLEHDADVAHFLAVCRQWRRAAVAAVKLGDGLLLKDLVSGDEVLLPSYPGYQLADVFLSDEPITVSGAWTAFAFMSAYQYVWPHERRVAFCCTGNCEWTFLDLDDVS</sequence>
<dbReference type="InterPro" id="IPR005174">
    <property type="entry name" value="KIB1-4_b-propeller"/>
</dbReference>
<feature type="domain" description="KIB1-4 beta-propeller" evidence="1">
    <location>
        <begin position="109"/>
        <end position="376"/>
    </location>
</feature>
<dbReference type="Gene3D" id="1.20.1280.50">
    <property type="match status" value="1"/>
</dbReference>
<evidence type="ECO:0008006" key="5">
    <source>
        <dbReference type="Google" id="ProtNLM"/>
    </source>
</evidence>
<dbReference type="InterPro" id="IPR036047">
    <property type="entry name" value="F-box-like_dom_sf"/>
</dbReference>
<evidence type="ECO:0000313" key="4">
    <source>
        <dbReference type="Proteomes" id="UP000479710"/>
    </source>
</evidence>
<dbReference type="Pfam" id="PF12937">
    <property type="entry name" value="F-box-like"/>
    <property type="match status" value="1"/>
</dbReference>
<dbReference type="Pfam" id="PF03478">
    <property type="entry name" value="Beta-prop_KIB1-4"/>
    <property type="match status" value="1"/>
</dbReference>
<dbReference type="EMBL" id="SPHZ02000002">
    <property type="protein sequence ID" value="KAF0930448.1"/>
    <property type="molecule type" value="Genomic_DNA"/>
</dbReference>
<name>A0A6G1F0K3_9ORYZ</name>
<organism evidence="3 4">
    <name type="scientific">Oryza meyeriana var. granulata</name>
    <dbReference type="NCBI Taxonomy" id="110450"/>
    <lineage>
        <taxon>Eukaryota</taxon>
        <taxon>Viridiplantae</taxon>
        <taxon>Streptophyta</taxon>
        <taxon>Embryophyta</taxon>
        <taxon>Tracheophyta</taxon>
        <taxon>Spermatophyta</taxon>
        <taxon>Magnoliopsida</taxon>
        <taxon>Liliopsida</taxon>
        <taxon>Poales</taxon>
        <taxon>Poaceae</taxon>
        <taxon>BOP clade</taxon>
        <taxon>Oryzoideae</taxon>
        <taxon>Oryzeae</taxon>
        <taxon>Oryzinae</taxon>
        <taxon>Oryza</taxon>
        <taxon>Oryza meyeriana</taxon>
    </lineage>
</organism>
<dbReference type="InterPro" id="IPR001810">
    <property type="entry name" value="F-box_dom"/>
</dbReference>
<dbReference type="PANTHER" id="PTHR36901">
    <property type="entry name" value="F-BOX DOMAIN CONTAINING PROTEIN, EXPRESSED-RELATED"/>
    <property type="match status" value="1"/>
</dbReference>
<comment type="caution">
    <text evidence="3">The sequence shown here is derived from an EMBL/GenBank/DDBJ whole genome shotgun (WGS) entry which is preliminary data.</text>
</comment>
<dbReference type="AlphaFoldDB" id="A0A6G1F0K3"/>
<evidence type="ECO:0000259" key="2">
    <source>
        <dbReference type="Pfam" id="PF12937"/>
    </source>
</evidence>